<evidence type="ECO:0000256" key="4">
    <source>
        <dbReference type="ARBA" id="ARBA00022741"/>
    </source>
</evidence>
<dbReference type="STRING" id="180957.B5S52_00855"/>
<dbReference type="EMBL" id="JAXHOZ010000016">
    <property type="protein sequence ID" value="MDY4377070.1"/>
    <property type="molecule type" value="Genomic_DNA"/>
</dbReference>
<dbReference type="GO" id="GO:0036402">
    <property type="term" value="F:proteasome-activating activity"/>
    <property type="evidence" value="ECO:0007669"/>
    <property type="project" value="UniProtKB-UniRule"/>
</dbReference>
<proteinExistence type="inferred from homology"/>
<dbReference type="Gene3D" id="1.10.8.60">
    <property type="match status" value="1"/>
</dbReference>
<dbReference type="NCBIfam" id="NF003544">
    <property type="entry name" value="PRK05201.1"/>
    <property type="match status" value="1"/>
</dbReference>
<dbReference type="RefSeq" id="WP_010281519.1">
    <property type="nucleotide sequence ID" value="NZ_CP047495.1"/>
</dbReference>
<evidence type="ECO:0000313" key="16">
    <source>
        <dbReference type="Proteomes" id="UP000029435"/>
    </source>
</evidence>
<reference evidence="15" key="2">
    <citation type="submission" date="2023-11" db="EMBL/GenBank/DDBJ databases">
        <title>Comparative genomics revealed phylogeny of phytopathogenic Pectobacterium aroidearum based on whole-genome sequencing and function of putative horizontal acquire islands in P. aroidearum PccS1.</title>
        <authorList>
            <person name="Fan J."/>
            <person name="Yang L."/>
        </authorList>
    </citation>
    <scope>NUCLEOTIDE SEQUENCE</scope>
    <source>
        <strain evidence="15">NJAU140</strain>
    </source>
</reference>
<evidence type="ECO:0000256" key="2">
    <source>
        <dbReference type="ARBA" id="ARBA00009771"/>
    </source>
</evidence>
<dbReference type="FunFam" id="1.10.8.10:FF:000028">
    <property type="entry name" value="ATP-dependent protease ATPase subunit HslU"/>
    <property type="match status" value="2"/>
</dbReference>
<dbReference type="Gene3D" id="3.40.50.300">
    <property type="entry name" value="P-loop containing nucleotide triphosphate hydrolases"/>
    <property type="match status" value="2"/>
</dbReference>
<protein>
    <recommendedName>
        <fullName evidence="9 11">ATP-dependent protease ATPase subunit HslU</fullName>
    </recommendedName>
    <alternativeName>
        <fullName evidence="10 11">Unfoldase HslU</fullName>
    </alternativeName>
</protein>
<dbReference type="EMBL" id="JQOD01000007">
    <property type="protein sequence ID" value="KGA32015.1"/>
    <property type="molecule type" value="Genomic_DNA"/>
</dbReference>
<evidence type="ECO:0000256" key="9">
    <source>
        <dbReference type="ARBA" id="ARBA00070260"/>
    </source>
</evidence>
<dbReference type="SUPFAM" id="SSF52540">
    <property type="entry name" value="P-loop containing nucleoside triphosphate hydrolases"/>
    <property type="match status" value="1"/>
</dbReference>
<feature type="binding site" evidence="11">
    <location>
        <position position="321"/>
    </location>
    <ligand>
        <name>ATP</name>
        <dbReference type="ChEBI" id="CHEBI:30616"/>
    </ligand>
</feature>
<dbReference type="InterPro" id="IPR050052">
    <property type="entry name" value="ATP-dep_Clp_protease_ClpX"/>
</dbReference>
<keyword evidence="6 11" id="KW-0143">Chaperone</keyword>
<dbReference type="PANTHER" id="PTHR48102:SF3">
    <property type="entry name" value="ATP-DEPENDENT PROTEASE ATPASE SUBUNIT HSLU"/>
    <property type="match status" value="1"/>
</dbReference>
<dbReference type="Pfam" id="PF07724">
    <property type="entry name" value="AAA_2"/>
    <property type="match status" value="1"/>
</dbReference>
<feature type="binding site" evidence="11">
    <location>
        <position position="256"/>
    </location>
    <ligand>
        <name>ATP</name>
        <dbReference type="ChEBI" id="CHEBI:30616"/>
    </ligand>
</feature>
<dbReference type="InterPro" id="IPR003959">
    <property type="entry name" value="ATPase_AAA_core"/>
</dbReference>
<dbReference type="InterPro" id="IPR003593">
    <property type="entry name" value="AAA+_ATPase"/>
</dbReference>
<dbReference type="SMART" id="SM01086">
    <property type="entry name" value="ClpB_D2-small"/>
    <property type="match status" value="1"/>
</dbReference>
<dbReference type="GO" id="GO:0005524">
    <property type="term" value="F:ATP binding"/>
    <property type="evidence" value="ECO:0007669"/>
    <property type="project" value="UniProtKB-UniRule"/>
</dbReference>
<dbReference type="InterPro" id="IPR004491">
    <property type="entry name" value="HslU"/>
</dbReference>
<dbReference type="InterPro" id="IPR027417">
    <property type="entry name" value="P-loop_NTPase"/>
</dbReference>
<evidence type="ECO:0000256" key="3">
    <source>
        <dbReference type="ARBA" id="ARBA00022490"/>
    </source>
</evidence>
<keyword evidence="15" id="KW-0378">Hydrolase</keyword>
<dbReference type="GO" id="GO:0043335">
    <property type="term" value="P:protein unfolding"/>
    <property type="evidence" value="ECO:0007669"/>
    <property type="project" value="UniProtKB-UniRule"/>
</dbReference>
<dbReference type="AlphaFoldDB" id="A0A0M2EW94"/>
<evidence type="ECO:0000256" key="7">
    <source>
        <dbReference type="ARBA" id="ARBA00054052"/>
    </source>
</evidence>
<sequence length="443" mass="49625">MSEMTPREIVSELDSYIIGQHKAKRAVSIALRNRWRRMQLDEALRHEVTPKNILMIGPTGVGKTEIARRLAKLANAPFIKVEATKFTEVGYVGKEVDSIIRDLTDSAIKMVRLQSIEKNRFRAEEMAEDRILDVLIPPAKNNWGQSESTQEPSAARQAFRKKLREGQLDDKEIEIDLAAAPVGVEIMAPPGMEEMTNQLQSMFQNLAGQKQKARKVKIKDAFKLLIEEEAAKLVNPEELKQQAIEAVEQHGIVFIDEIDKICKRGESSGPDVSREGVQRDLLPLVEGCTVSTKHGMVKTDHILFIASGAFQVASPSDLIPELQGRLPIRVELQALTTEDFERILTEPSASLTEQYKALMATEGVNISFTADGIRRIAEAAWQVNESTENIGARRLHTVMERLIEDVSYDASEMNGQSVTIDADYVRNHLDELVADEDLSRFIL</sequence>
<comment type="subunit">
    <text evidence="8 11">A double ring-shaped homohexamer of HslV is capped on each side by a ring-shaped HslU homohexamer. The assembly of the HslU/HslV complex is dependent on binding of ATP.</text>
</comment>
<feature type="domain" description="Clp ATPase C-terminal" evidence="13">
    <location>
        <begin position="335"/>
        <end position="434"/>
    </location>
</feature>
<comment type="similarity">
    <text evidence="2 11">Belongs to the ClpX chaperone family. HslU subfamily.</text>
</comment>
<dbReference type="Pfam" id="PF00004">
    <property type="entry name" value="AAA"/>
    <property type="match status" value="1"/>
</dbReference>
<keyword evidence="14" id="KW-0645">Protease</keyword>
<dbReference type="PANTHER" id="PTHR48102">
    <property type="entry name" value="ATP-DEPENDENT CLP PROTEASE ATP-BINDING SUBUNIT CLPX-LIKE, MITOCHONDRIAL-RELATED"/>
    <property type="match status" value="1"/>
</dbReference>
<accession>A0A0M2EW94</accession>
<dbReference type="GO" id="GO:0009376">
    <property type="term" value="C:HslUV protease complex"/>
    <property type="evidence" value="ECO:0007669"/>
    <property type="project" value="UniProtKB-UniRule"/>
</dbReference>
<evidence type="ECO:0000256" key="6">
    <source>
        <dbReference type="ARBA" id="ARBA00023186"/>
    </source>
</evidence>
<evidence type="ECO:0000256" key="11">
    <source>
        <dbReference type="HAMAP-Rule" id="MF_00249"/>
    </source>
</evidence>
<dbReference type="Proteomes" id="UP000029435">
    <property type="component" value="Unassembled WGS sequence"/>
</dbReference>
<dbReference type="FunFam" id="3.40.50.300:FF:000213">
    <property type="entry name" value="ATP-dependent protease ATPase subunit HslU"/>
    <property type="match status" value="1"/>
</dbReference>
<comment type="function">
    <text evidence="7 11">ATPase subunit of a proteasome-like degradation complex; this subunit has chaperone activity. The binding of ATP and its subsequent hydrolysis by HslU are essential for unfolding of protein substrates subsequently hydrolyzed by HslV. HslU recognizes the N-terminal part of its protein substrates and unfolds these before they are guided to HslV for hydrolysis.</text>
</comment>
<evidence type="ECO:0000256" key="8">
    <source>
        <dbReference type="ARBA" id="ARBA00064434"/>
    </source>
</evidence>
<organism evidence="14 16">
    <name type="scientific">Pectobacterium brasiliense</name>
    <dbReference type="NCBI Taxonomy" id="180957"/>
    <lineage>
        <taxon>Bacteria</taxon>
        <taxon>Pseudomonadati</taxon>
        <taxon>Pseudomonadota</taxon>
        <taxon>Gammaproteobacteria</taxon>
        <taxon>Enterobacterales</taxon>
        <taxon>Pectobacteriaceae</taxon>
        <taxon>Pectobacterium</taxon>
    </lineage>
</organism>
<dbReference type="NCBIfam" id="TIGR00390">
    <property type="entry name" value="hslU"/>
    <property type="match status" value="1"/>
</dbReference>
<dbReference type="FunFam" id="3.40.50.300:FF:000220">
    <property type="entry name" value="ATP-dependent protease ATPase subunit HslU"/>
    <property type="match status" value="1"/>
</dbReference>
<evidence type="ECO:0000256" key="5">
    <source>
        <dbReference type="ARBA" id="ARBA00022840"/>
    </source>
</evidence>
<dbReference type="HAMAP" id="MF_00249">
    <property type="entry name" value="HslU"/>
    <property type="match status" value="1"/>
</dbReference>
<feature type="domain" description="AAA+ ATPase" evidence="12">
    <location>
        <begin position="49"/>
        <end position="332"/>
    </location>
</feature>
<keyword evidence="3 11" id="KW-0963">Cytoplasm</keyword>
<evidence type="ECO:0000259" key="13">
    <source>
        <dbReference type="SMART" id="SM01086"/>
    </source>
</evidence>
<dbReference type="GO" id="GO:0016887">
    <property type="term" value="F:ATP hydrolysis activity"/>
    <property type="evidence" value="ECO:0007669"/>
    <property type="project" value="InterPro"/>
</dbReference>
<gene>
    <name evidence="11 14" type="primary">hslU</name>
    <name evidence="14" type="ORF">KU74_18970</name>
    <name evidence="15" type="ORF">SOV92_04295</name>
</gene>
<dbReference type="FunFam" id="1.10.8.60:FF:000027">
    <property type="entry name" value="ATP-dependent protease ATPase subunit HslU"/>
    <property type="match status" value="1"/>
</dbReference>
<evidence type="ECO:0000313" key="15">
    <source>
        <dbReference type="EMBL" id="MDY4377070.1"/>
    </source>
</evidence>
<feature type="binding site" evidence="11">
    <location>
        <begin position="60"/>
        <end position="65"/>
    </location>
    <ligand>
        <name>ATP</name>
        <dbReference type="ChEBI" id="CHEBI:30616"/>
    </ligand>
</feature>
<evidence type="ECO:0000259" key="12">
    <source>
        <dbReference type="SMART" id="SM00382"/>
    </source>
</evidence>
<name>A0A0M2EW94_9GAMM</name>
<evidence type="ECO:0000256" key="10">
    <source>
        <dbReference type="ARBA" id="ARBA00082554"/>
    </source>
</evidence>
<evidence type="ECO:0000313" key="14">
    <source>
        <dbReference type="EMBL" id="KGA32015.1"/>
    </source>
</evidence>
<feature type="binding site" evidence="11">
    <location>
        <position position="393"/>
    </location>
    <ligand>
        <name>ATP</name>
        <dbReference type="ChEBI" id="CHEBI:30616"/>
    </ligand>
</feature>
<dbReference type="InterPro" id="IPR019489">
    <property type="entry name" value="Clp_ATPase_C"/>
</dbReference>
<dbReference type="SMART" id="SM00382">
    <property type="entry name" value="AAA"/>
    <property type="match status" value="1"/>
</dbReference>
<comment type="subcellular location">
    <subcellularLocation>
        <location evidence="1 11">Cytoplasm</location>
    </subcellularLocation>
</comment>
<dbReference type="Proteomes" id="UP001269968">
    <property type="component" value="Unassembled WGS sequence"/>
</dbReference>
<dbReference type="OrthoDB" id="9804062at2"/>
<keyword evidence="4 11" id="KW-0547">Nucleotide-binding</keyword>
<feature type="binding site" evidence="11">
    <location>
        <position position="18"/>
    </location>
    <ligand>
        <name>ATP</name>
        <dbReference type="ChEBI" id="CHEBI:30616"/>
    </ligand>
</feature>
<evidence type="ECO:0000256" key="1">
    <source>
        <dbReference type="ARBA" id="ARBA00004496"/>
    </source>
</evidence>
<keyword evidence="5 11" id="KW-0067">ATP-binding</keyword>
<dbReference type="CDD" id="cd19498">
    <property type="entry name" value="RecA-like_HslU"/>
    <property type="match status" value="1"/>
</dbReference>
<reference evidence="14 16" key="1">
    <citation type="submission" date="2014-08" db="EMBL/GenBank/DDBJ databases">
        <title>Genome sequences of NCPPB Pectobacterium isolates.</title>
        <authorList>
            <person name="Glover R.H."/>
            <person name="Sapp M."/>
            <person name="Elphinstone J."/>
        </authorList>
    </citation>
    <scope>NUCLEOTIDE SEQUENCE [LARGE SCALE GENOMIC DNA]</scope>
    <source>
        <strain evidence="14 16">LMG 21372</strain>
    </source>
</reference>
<comment type="caution">
    <text evidence="14">The sequence shown here is derived from an EMBL/GenBank/DDBJ whole genome shotgun (WGS) entry which is preliminary data.</text>
</comment>
<dbReference type="GeneID" id="57242479"/>
<dbReference type="GO" id="GO:0008233">
    <property type="term" value="F:peptidase activity"/>
    <property type="evidence" value="ECO:0007669"/>
    <property type="project" value="UniProtKB-KW"/>
</dbReference>
<dbReference type="Gene3D" id="1.10.8.10">
    <property type="entry name" value="DNA helicase RuvA subunit, C-terminal domain"/>
    <property type="match status" value="1"/>
</dbReference>